<feature type="region of interest" description="Disordered" evidence="1">
    <location>
        <begin position="1"/>
        <end position="22"/>
    </location>
</feature>
<dbReference type="Proteomes" id="UP001165561">
    <property type="component" value="Unassembled WGS sequence"/>
</dbReference>
<evidence type="ECO:0000256" key="1">
    <source>
        <dbReference type="SAM" id="MobiDB-lite"/>
    </source>
</evidence>
<feature type="domain" description="KANL3/Tex30 alpha/beta hydrolase-like" evidence="2">
    <location>
        <begin position="34"/>
        <end position="193"/>
    </location>
</feature>
<dbReference type="InterPro" id="IPR046879">
    <property type="entry name" value="KANL3/Tex30_Abhydrolase"/>
</dbReference>
<feature type="region of interest" description="Disordered" evidence="1">
    <location>
        <begin position="169"/>
        <end position="195"/>
    </location>
</feature>
<accession>A0ABT5U145</accession>
<dbReference type="InterPro" id="IPR029058">
    <property type="entry name" value="AB_hydrolase_fold"/>
</dbReference>
<keyword evidence="4" id="KW-1185">Reference proteome</keyword>
<dbReference type="PANTHER" id="PTHR13136:SF11">
    <property type="entry name" value="TESTIS-EXPRESSED PROTEIN 30"/>
    <property type="match status" value="1"/>
</dbReference>
<sequence>MGEDTHDDRSEPSEVTTPHGPARVRVIPAKPARGVLMLGHGAGGGTNAPDLRAATAAAHGAGLSVALVDQPYRVAGRRAPSPARQLDAAWVAVAAELADGDLAGLPLVVGGRSSGARVACRTARDLGAVGVLCLAFPLRPPGRTGRPDRQPELDGVAVPTLVVQGERDAFGTPPASPSRSVVVVPGDHSLKKEPGTIREAVENWLRALLDGRGAASS</sequence>
<evidence type="ECO:0000313" key="3">
    <source>
        <dbReference type="EMBL" id="MDD9207959.1"/>
    </source>
</evidence>
<evidence type="ECO:0000259" key="2">
    <source>
        <dbReference type="Pfam" id="PF20408"/>
    </source>
</evidence>
<proteinExistence type="predicted"/>
<gene>
    <name evidence="3" type="ORF">PU560_16010</name>
</gene>
<reference evidence="3" key="1">
    <citation type="submission" date="2023-02" db="EMBL/GenBank/DDBJ databases">
        <title>Georgenia sp.10Sc9-8, isolated from a soil sample collected from the Taklamakan desert.</title>
        <authorList>
            <person name="Liu S."/>
        </authorList>
    </citation>
    <scope>NUCLEOTIDE SEQUENCE</scope>
    <source>
        <strain evidence="3">10Sc9-8</strain>
    </source>
</reference>
<dbReference type="PANTHER" id="PTHR13136">
    <property type="entry name" value="TESTIS DEVELOPMENT PROTEIN PRTD"/>
    <property type="match status" value="1"/>
</dbReference>
<dbReference type="SUPFAM" id="SSF53474">
    <property type="entry name" value="alpha/beta-Hydrolases"/>
    <property type="match status" value="1"/>
</dbReference>
<name>A0ABT5U145_9MICO</name>
<comment type="caution">
    <text evidence="3">The sequence shown here is derived from an EMBL/GenBank/DDBJ whole genome shotgun (WGS) entry which is preliminary data.</text>
</comment>
<dbReference type="Gene3D" id="3.40.50.1820">
    <property type="entry name" value="alpha/beta hydrolase"/>
    <property type="match status" value="1"/>
</dbReference>
<dbReference type="InterPro" id="IPR026555">
    <property type="entry name" value="NSL3/Tex30"/>
</dbReference>
<dbReference type="EMBL" id="JARACI010001175">
    <property type="protein sequence ID" value="MDD9207959.1"/>
    <property type="molecule type" value="Genomic_DNA"/>
</dbReference>
<feature type="compositionally biased region" description="Basic and acidic residues" evidence="1">
    <location>
        <begin position="1"/>
        <end position="12"/>
    </location>
</feature>
<dbReference type="Pfam" id="PF20408">
    <property type="entry name" value="Abhydrolase_11"/>
    <property type="match status" value="1"/>
</dbReference>
<protein>
    <recommendedName>
        <fullName evidence="2">KANL3/Tex30 alpha/beta hydrolase-like domain-containing protein</fullName>
    </recommendedName>
</protein>
<evidence type="ECO:0000313" key="4">
    <source>
        <dbReference type="Proteomes" id="UP001165561"/>
    </source>
</evidence>
<organism evidence="3 4">
    <name type="scientific">Georgenia halotolerans</name>
    <dbReference type="NCBI Taxonomy" id="3028317"/>
    <lineage>
        <taxon>Bacteria</taxon>
        <taxon>Bacillati</taxon>
        <taxon>Actinomycetota</taxon>
        <taxon>Actinomycetes</taxon>
        <taxon>Micrococcales</taxon>
        <taxon>Bogoriellaceae</taxon>
        <taxon>Georgenia</taxon>
    </lineage>
</organism>